<feature type="chain" id="PRO_5026867499" description="Lipoprotein" evidence="2">
    <location>
        <begin position="23"/>
        <end position="90"/>
    </location>
</feature>
<evidence type="ECO:0008006" key="5">
    <source>
        <dbReference type="Google" id="ProtNLM"/>
    </source>
</evidence>
<reference evidence="3 4" key="1">
    <citation type="submission" date="2018-10" db="EMBL/GenBank/DDBJ databases">
        <authorList>
            <person name="Perry B.J."/>
            <person name="Sullivan J.T."/>
            <person name="Murphy R.J.T."/>
            <person name="Ramsay J.P."/>
            <person name="Ronson C.W."/>
        </authorList>
    </citation>
    <scope>NUCLEOTIDE SEQUENCE [LARGE SCALE GENOMIC DNA]</scope>
    <source>
        <strain evidence="3 4">R88b</strain>
    </source>
</reference>
<proteinExistence type="predicted"/>
<evidence type="ECO:0000313" key="4">
    <source>
        <dbReference type="Proteomes" id="UP000503017"/>
    </source>
</evidence>
<evidence type="ECO:0000313" key="3">
    <source>
        <dbReference type="EMBL" id="QKD05247.1"/>
    </source>
</evidence>
<keyword evidence="2" id="KW-0732">Signal</keyword>
<dbReference type="Proteomes" id="UP000503017">
    <property type="component" value="Chromosome"/>
</dbReference>
<dbReference type="AlphaFoldDB" id="A0A6M7WT53"/>
<dbReference type="PROSITE" id="PS51257">
    <property type="entry name" value="PROKAR_LIPOPROTEIN"/>
    <property type="match status" value="1"/>
</dbReference>
<name>A0A6M7WT53_RHILI</name>
<accession>A0A6M7WT53</accession>
<organism evidence="3 4">
    <name type="scientific">Mesorhizobium loti R88b</name>
    <dbReference type="NCBI Taxonomy" id="935548"/>
    <lineage>
        <taxon>Bacteria</taxon>
        <taxon>Pseudomonadati</taxon>
        <taxon>Pseudomonadota</taxon>
        <taxon>Alphaproteobacteria</taxon>
        <taxon>Hyphomicrobiales</taxon>
        <taxon>Phyllobacteriaceae</taxon>
        <taxon>Mesorhizobium</taxon>
    </lineage>
</organism>
<sequence>MVGRALKHAFIMTFLSTALALAGCTTVTPRVEPTPISKHRPKLVRTTSTPKIGQQKKVTAKKVIKPVEESAPVVVPSLGGGTGGGGNGGW</sequence>
<protein>
    <recommendedName>
        <fullName evidence="5">Lipoprotein</fullName>
    </recommendedName>
</protein>
<evidence type="ECO:0000256" key="1">
    <source>
        <dbReference type="SAM" id="MobiDB-lite"/>
    </source>
</evidence>
<gene>
    <name evidence="3" type="ORF">EB235_30295</name>
</gene>
<evidence type="ECO:0000256" key="2">
    <source>
        <dbReference type="SAM" id="SignalP"/>
    </source>
</evidence>
<feature type="region of interest" description="Disordered" evidence="1">
    <location>
        <begin position="31"/>
        <end position="61"/>
    </location>
</feature>
<dbReference type="EMBL" id="CP033367">
    <property type="protein sequence ID" value="QKD05247.1"/>
    <property type="molecule type" value="Genomic_DNA"/>
</dbReference>
<feature type="signal peptide" evidence="2">
    <location>
        <begin position="1"/>
        <end position="22"/>
    </location>
</feature>